<dbReference type="AlphaFoldDB" id="A0A8S9TSH9"/>
<comment type="caution">
    <text evidence="1">The sequence shown here is derived from an EMBL/GenBank/DDBJ whole genome shotgun (WGS) entry which is preliminary data.</text>
</comment>
<dbReference type="EMBL" id="JAACNO010002837">
    <property type="protein sequence ID" value="KAF4130472.1"/>
    <property type="molecule type" value="Genomic_DNA"/>
</dbReference>
<sequence>MPDSDYPSSMRLIASKASDADLQQEEQHIHAAYGIDAYSTGSQQDETNGNGVVSMPTRYARPAYGVLVQNTYFRLLRASKSVSMDEVDVPLADLIAWAYLEAFSKWCVLFRETFQIPLTKRRGSRPTDITKWLLKDHQALRHLFLIQNTRPRTGTWFT</sequence>
<protein>
    <submittedName>
        <fullName evidence="1">Uncharacterized protein</fullName>
    </submittedName>
</protein>
<name>A0A8S9TSH9_PHYIN</name>
<evidence type="ECO:0000313" key="2">
    <source>
        <dbReference type="Proteomes" id="UP000704712"/>
    </source>
</evidence>
<evidence type="ECO:0000313" key="1">
    <source>
        <dbReference type="EMBL" id="KAF4130472.1"/>
    </source>
</evidence>
<accession>A0A8S9TSH9</accession>
<dbReference type="Proteomes" id="UP000704712">
    <property type="component" value="Unassembled WGS sequence"/>
</dbReference>
<organism evidence="1 2">
    <name type="scientific">Phytophthora infestans</name>
    <name type="common">Potato late blight agent</name>
    <name type="synonym">Botrytis infestans</name>
    <dbReference type="NCBI Taxonomy" id="4787"/>
    <lineage>
        <taxon>Eukaryota</taxon>
        <taxon>Sar</taxon>
        <taxon>Stramenopiles</taxon>
        <taxon>Oomycota</taxon>
        <taxon>Peronosporomycetes</taxon>
        <taxon>Peronosporales</taxon>
        <taxon>Peronosporaceae</taxon>
        <taxon>Phytophthora</taxon>
    </lineage>
</organism>
<gene>
    <name evidence="1" type="ORF">GN958_ATG20366</name>
</gene>
<proteinExistence type="predicted"/>
<reference evidence="1" key="1">
    <citation type="submission" date="2020-03" db="EMBL/GenBank/DDBJ databases">
        <title>Hybrid Assembly of Korean Phytophthora infestans isolates.</title>
        <authorList>
            <person name="Prokchorchik M."/>
            <person name="Lee Y."/>
            <person name="Seo J."/>
            <person name="Cho J.-H."/>
            <person name="Park Y.-E."/>
            <person name="Jang D.-C."/>
            <person name="Im J.-S."/>
            <person name="Choi J.-G."/>
            <person name="Park H.-J."/>
            <person name="Lee G.-B."/>
            <person name="Lee Y.-G."/>
            <person name="Hong S.-Y."/>
            <person name="Cho K."/>
            <person name="Sohn K.H."/>
        </authorList>
    </citation>
    <scope>NUCLEOTIDE SEQUENCE</scope>
    <source>
        <strain evidence="1">KR_2_A2</strain>
    </source>
</reference>